<dbReference type="EMBL" id="JBHUKU010000014">
    <property type="protein sequence ID" value="MFD2461749.1"/>
    <property type="molecule type" value="Genomic_DNA"/>
</dbReference>
<keyword evidence="2" id="KW-1185">Reference proteome</keyword>
<reference evidence="2" key="1">
    <citation type="journal article" date="2019" name="Int. J. Syst. Evol. Microbiol.">
        <title>The Global Catalogue of Microorganisms (GCM) 10K type strain sequencing project: providing services to taxonomists for standard genome sequencing and annotation.</title>
        <authorList>
            <consortium name="The Broad Institute Genomics Platform"/>
            <consortium name="The Broad Institute Genome Sequencing Center for Infectious Disease"/>
            <person name="Wu L."/>
            <person name="Ma J."/>
        </authorList>
    </citation>
    <scope>NUCLEOTIDE SEQUENCE [LARGE SCALE GENOMIC DNA]</scope>
    <source>
        <strain evidence="2">CGMCC 4.7643</strain>
    </source>
</reference>
<proteinExistence type="predicted"/>
<protein>
    <recommendedName>
        <fullName evidence="3">DUF1542 domain-containing protein</fullName>
    </recommendedName>
</protein>
<dbReference type="Proteomes" id="UP001597419">
    <property type="component" value="Unassembled WGS sequence"/>
</dbReference>
<evidence type="ECO:0000313" key="1">
    <source>
        <dbReference type="EMBL" id="MFD2461749.1"/>
    </source>
</evidence>
<sequence length="237" mass="24991">MGIAIVLIVLVAVAVGAIFVSRAQAANRQRQLEDAKTDARRWVERLGGQVLQLVGTNEPAKQALADASERYHAAGGQLEQASTAEQAELARETALEGLYYIRAARIAMDLDPGPALPGGEERARAGAVTEHRRVEVDGQTYEAAPRPGEHTPHYFPGGDVAGRPVPQGWYSEPWWKPALVGGAWGLGAAVVVGGLFAGMAGSAGAGAWESGYAAGHHDGAEPEYVGFDAHDHGDFDY</sequence>
<comment type="caution">
    <text evidence="1">The sequence shown here is derived from an EMBL/GenBank/DDBJ whole genome shotgun (WGS) entry which is preliminary data.</text>
</comment>
<gene>
    <name evidence="1" type="ORF">ACFSYJ_24290</name>
</gene>
<accession>A0ABW5GLV5</accession>
<evidence type="ECO:0000313" key="2">
    <source>
        <dbReference type="Proteomes" id="UP001597419"/>
    </source>
</evidence>
<evidence type="ECO:0008006" key="3">
    <source>
        <dbReference type="Google" id="ProtNLM"/>
    </source>
</evidence>
<dbReference type="RefSeq" id="WP_345390555.1">
    <property type="nucleotide sequence ID" value="NZ_BAABHG010000004.1"/>
</dbReference>
<organism evidence="1 2">
    <name type="scientific">Amycolatopsis samaneae</name>
    <dbReference type="NCBI Taxonomy" id="664691"/>
    <lineage>
        <taxon>Bacteria</taxon>
        <taxon>Bacillati</taxon>
        <taxon>Actinomycetota</taxon>
        <taxon>Actinomycetes</taxon>
        <taxon>Pseudonocardiales</taxon>
        <taxon>Pseudonocardiaceae</taxon>
        <taxon>Amycolatopsis</taxon>
    </lineage>
</organism>
<name>A0ABW5GLV5_9PSEU</name>